<dbReference type="PROSITE" id="PS51257">
    <property type="entry name" value="PROKAR_LIPOPROTEIN"/>
    <property type="match status" value="1"/>
</dbReference>
<dbReference type="GO" id="GO:0005975">
    <property type="term" value="P:carbohydrate metabolic process"/>
    <property type="evidence" value="ECO:0007669"/>
    <property type="project" value="InterPro"/>
</dbReference>
<proteinExistence type="predicted"/>
<name>A0A1W6K8Q8_9GAMM</name>
<dbReference type="AlphaFoldDB" id="A0A1W6K8Q8"/>
<dbReference type="RefSeq" id="WP_085680151.1">
    <property type="nucleotide sequence ID" value="NZ_CP020931.1"/>
</dbReference>
<dbReference type="SUPFAM" id="SSF51445">
    <property type="entry name" value="(Trans)glycosidases"/>
    <property type="match status" value="1"/>
</dbReference>
<dbReference type="InterPro" id="IPR017853">
    <property type="entry name" value="GH"/>
</dbReference>
<keyword evidence="3" id="KW-0378">Hydrolase</keyword>
<dbReference type="EMBL" id="CP020931">
    <property type="protein sequence ID" value="ARM83787.1"/>
    <property type="molecule type" value="Genomic_DNA"/>
</dbReference>
<dbReference type="GO" id="GO:0004556">
    <property type="term" value="F:alpha-amylase activity"/>
    <property type="evidence" value="ECO:0007669"/>
    <property type="project" value="UniProtKB-EC"/>
</dbReference>
<evidence type="ECO:0000313" key="4">
    <source>
        <dbReference type="Proteomes" id="UP000193100"/>
    </source>
</evidence>
<dbReference type="Gene3D" id="3.20.20.80">
    <property type="entry name" value="Glycosidases"/>
    <property type="match status" value="2"/>
</dbReference>
<organism evidence="3 4">
    <name type="scientific">Marinobacter salarius</name>
    <dbReference type="NCBI Taxonomy" id="1420917"/>
    <lineage>
        <taxon>Bacteria</taxon>
        <taxon>Pseudomonadati</taxon>
        <taxon>Pseudomonadota</taxon>
        <taxon>Gammaproteobacteria</taxon>
        <taxon>Pseudomonadales</taxon>
        <taxon>Marinobacteraceae</taxon>
        <taxon>Marinobacter</taxon>
    </lineage>
</organism>
<dbReference type="EC" id="3.2.1.1" evidence="3"/>
<accession>A0A1W6K8Q8</accession>
<keyword evidence="3" id="KW-0326">Glycosidase</keyword>
<feature type="chain" id="PRO_5012506819" evidence="1">
    <location>
        <begin position="22"/>
        <end position="607"/>
    </location>
</feature>
<dbReference type="PANTHER" id="PTHR10357">
    <property type="entry name" value="ALPHA-AMYLASE FAMILY MEMBER"/>
    <property type="match status" value="1"/>
</dbReference>
<gene>
    <name evidence="3" type="primary">malS</name>
    <name evidence="3" type="ORF">MARSALSMR5_01706</name>
</gene>
<keyword evidence="1" id="KW-0732">Signal</keyword>
<dbReference type="Proteomes" id="UP000193100">
    <property type="component" value="Chromosome"/>
</dbReference>
<dbReference type="SMART" id="SM00642">
    <property type="entry name" value="Aamy"/>
    <property type="match status" value="1"/>
</dbReference>
<feature type="domain" description="Glycosyl hydrolase family 13 catalytic" evidence="2">
    <location>
        <begin position="116"/>
        <end position="570"/>
    </location>
</feature>
<evidence type="ECO:0000259" key="2">
    <source>
        <dbReference type="SMART" id="SM00642"/>
    </source>
</evidence>
<evidence type="ECO:0000313" key="3">
    <source>
        <dbReference type="EMBL" id="ARM83787.1"/>
    </source>
</evidence>
<evidence type="ECO:0000256" key="1">
    <source>
        <dbReference type="SAM" id="SignalP"/>
    </source>
</evidence>
<dbReference type="Pfam" id="PF00128">
    <property type="entry name" value="Alpha-amylase"/>
    <property type="match status" value="2"/>
</dbReference>
<dbReference type="InterPro" id="IPR006047">
    <property type="entry name" value="GH13_cat_dom"/>
</dbReference>
<sequence>MSQTPKKIRFTASLVTCLSLAGCAGGQLETAAPPSDNRAVSTGGMCTGTQAEMTVTVGNAFKDGDWVRDYYSGNKAQVTNGQVTLAPAPDAEGLLLLEAMDAPEQSFTWAGATVYFTVTDRFANGRTDNDLNYGRKPDGKDEIGTFHGGDFAGLTQKLDYLKDLGVNAVWVTPPFEQIHGWVGGGDQGDFQHYGYHGYYALDFTRPDANFGTREEFRSLVEEAHARGIRVVMDVVMNHPGYATLQDMQTSNVGGLREGFEKHLPEQWGDWRPESWENFHAYHALIDYDHPGWANWWGKDWVRAGIGDYDTPPKASIDPVRGSLAFLPDFKTESTQAVDLPIFLQNKENTRATQLEDATARDYLVTWLTDWVREFGVDGFRVDTAKHVEPEAWKQLKTKAQDALDTYRANNPGQPLPAEEFWMVAEVFPHTVTRSSYFDAGFDAVINFDLQEEAQAGAACLPAMEPIYSEYSDKMHGDNPFNVMSYISSHDTQLFSRIANNKPAMQKRVAAALLFTPGTSQIFYGDESGRAFGPTGSDGHQGTRSDMNWADIENGTAQPVLSHWTKLGQFRARHPAIGAGEHKQLSTKPYVFSRTHGDDRVVIAFGKE</sequence>
<protein>
    <submittedName>
        <fullName evidence="3">Alpha-amylase</fullName>
        <ecNumber evidence="3">3.2.1.1</ecNumber>
    </submittedName>
</protein>
<dbReference type="NCBIfam" id="NF007060">
    <property type="entry name" value="PRK09505.2-5"/>
    <property type="match status" value="1"/>
</dbReference>
<reference evidence="3 4" key="1">
    <citation type="submission" date="2017-04" db="EMBL/GenBank/DDBJ databases">
        <title>Genome Sequence of Marinobacter salarius strain SMR5 Isolated from a culture of the Diatom Skeletonema marinoi.</title>
        <authorList>
            <person name="Topel M."/>
            <person name="Pinder M.I.M."/>
            <person name="Johansson O.N."/>
            <person name="Kourtchenko O."/>
            <person name="Godhe A."/>
            <person name="Clarke A.K."/>
        </authorList>
    </citation>
    <scope>NUCLEOTIDE SEQUENCE [LARGE SCALE GENOMIC DNA]</scope>
    <source>
        <strain evidence="3 4">SMR5</strain>
    </source>
</reference>
<feature type="signal peptide" evidence="1">
    <location>
        <begin position="1"/>
        <end position="21"/>
    </location>
</feature>
<dbReference type="GeneID" id="77255672"/>
<dbReference type="PANTHER" id="PTHR10357:SF209">
    <property type="entry name" value="PERIPLASMIC ALPHA-AMYLASE"/>
    <property type="match status" value="1"/>
</dbReference>